<dbReference type="Proteomes" id="UP000026960">
    <property type="component" value="Chromosome 9"/>
</dbReference>
<evidence type="ECO:0000256" key="7">
    <source>
        <dbReference type="ARBA" id="ARBA00022824"/>
    </source>
</evidence>
<dbReference type="InterPro" id="IPR036249">
    <property type="entry name" value="Thioredoxin-like_sf"/>
</dbReference>
<feature type="domain" description="Thioredoxin" evidence="14">
    <location>
        <begin position="159"/>
        <end position="276"/>
    </location>
</feature>
<evidence type="ECO:0000256" key="11">
    <source>
        <dbReference type="RuleBase" id="RU004208"/>
    </source>
</evidence>
<evidence type="ECO:0000256" key="6">
    <source>
        <dbReference type="ARBA" id="ARBA00022737"/>
    </source>
</evidence>
<keyword evidence="7" id="KW-0256">Endoplasmic reticulum</keyword>
<dbReference type="SUPFAM" id="SSF52833">
    <property type="entry name" value="Thioredoxin-like"/>
    <property type="match status" value="3"/>
</dbReference>
<keyword evidence="16" id="KW-1185">Reference proteome</keyword>
<evidence type="ECO:0000256" key="3">
    <source>
        <dbReference type="ARBA" id="ARBA00006347"/>
    </source>
</evidence>
<evidence type="ECO:0000256" key="8">
    <source>
        <dbReference type="ARBA" id="ARBA00023157"/>
    </source>
</evidence>
<keyword evidence="10" id="KW-0676">Redox-active center</keyword>
<dbReference type="STRING" id="65489.A0A0D3H7K3"/>
<dbReference type="Pfam" id="PF00085">
    <property type="entry name" value="Thioredoxin"/>
    <property type="match status" value="2"/>
</dbReference>
<evidence type="ECO:0000256" key="10">
    <source>
        <dbReference type="ARBA" id="ARBA00023284"/>
    </source>
</evidence>
<dbReference type="PANTHER" id="PTHR45815:SF3">
    <property type="entry name" value="PROTEIN DISULFIDE-ISOMERASE A6"/>
    <property type="match status" value="1"/>
</dbReference>
<feature type="signal peptide" evidence="13">
    <location>
        <begin position="1"/>
        <end position="23"/>
    </location>
</feature>
<evidence type="ECO:0000256" key="1">
    <source>
        <dbReference type="ARBA" id="ARBA00001182"/>
    </source>
</evidence>
<dbReference type="InterPro" id="IPR013766">
    <property type="entry name" value="Thioredoxin_domain"/>
</dbReference>
<feature type="region of interest" description="Disordered" evidence="12">
    <location>
        <begin position="376"/>
        <end position="397"/>
    </location>
</feature>
<comment type="subcellular location">
    <subcellularLocation>
        <location evidence="2">Endoplasmic reticulum lumen</location>
    </subcellularLocation>
</comment>
<dbReference type="EnsemblPlants" id="OBART09G12380.1">
    <property type="protein sequence ID" value="OBART09G12380.1"/>
    <property type="gene ID" value="OBART09G12380"/>
</dbReference>
<reference evidence="15" key="2">
    <citation type="submission" date="2015-03" db="UniProtKB">
        <authorList>
            <consortium name="EnsemblPlants"/>
        </authorList>
    </citation>
    <scope>IDENTIFICATION</scope>
</reference>
<dbReference type="InterPro" id="IPR017937">
    <property type="entry name" value="Thioredoxin_CS"/>
</dbReference>
<organism evidence="15">
    <name type="scientific">Oryza barthii</name>
    <dbReference type="NCBI Taxonomy" id="65489"/>
    <lineage>
        <taxon>Eukaryota</taxon>
        <taxon>Viridiplantae</taxon>
        <taxon>Streptophyta</taxon>
        <taxon>Embryophyta</taxon>
        <taxon>Tracheophyta</taxon>
        <taxon>Spermatophyta</taxon>
        <taxon>Magnoliopsida</taxon>
        <taxon>Liliopsida</taxon>
        <taxon>Poales</taxon>
        <taxon>Poaceae</taxon>
        <taxon>BOP clade</taxon>
        <taxon>Oryzoideae</taxon>
        <taxon>Oryzeae</taxon>
        <taxon>Oryzinae</taxon>
        <taxon>Oryza</taxon>
    </lineage>
</organism>
<dbReference type="FunFam" id="3.40.30.10:FF:000050">
    <property type="entry name" value="protein disulfide-isomerase A6 isoform X1"/>
    <property type="match status" value="2"/>
</dbReference>
<proteinExistence type="inferred from homology"/>
<dbReference type="PaxDb" id="65489-OBART09G12380.1"/>
<evidence type="ECO:0000313" key="16">
    <source>
        <dbReference type="Proteomes" id="UP000026960"/>
    </source>
</evidence>
<dbReference type="PROSITE" id="PS00194">
    <property type="entry name" value="THIOREDOXIN_1"/>
    <property type="match status" value="2"/>
</dbReference>
<evidence type="ECO:0000256" key="12">
    <source>
        <dbReference type="SAM" id="MobiDB-lite"/>
    </source>
</evidence>
<dbReference type="GO" id="GO:0034976">
    <property type="term" value="P:response to endoplasmic reticulum stress"/>
    <property type="evidence" value="ECO:0007669"/>
    <property type="project" value="TreeGrafter"/>
</dbReference>
<dbReference type="InterPro" id="IPR005788">
    <property type="entry name" value="PDI_thioredoxin-like_dom"/>
</dbReference>
<evidence type="ECO:0000256" key="9">
    <source>
        <dbReference type="ARBA" id="ARBA00023235"/>
    </source>
</evidence>
<reference evidence="15" key="1">
    <citation type="journal article" date="2009" name="Rice">
        <title>De Novo Next Generation Sequencing of Plant Genomes.</title>
        <authorList>
            <person name="Rounsley S."/>
            <person name="Marri P.R."/>
            <person name="Yu Y."/>
            <person name="He R."/>
            <person name="Sisneros N."/>
            <person name="Goicoechea J.L."/>
            <person name="Lee S.J."/>
            <person name="Angelova A."/>
            <person name="Kudrna D."/>
            <person name="Luo M."/>
            <person name="Affourtit J."/>
            <person name="Desany B."/>
            <person name="Knight J."/>
            <person name="Niazi F."/>
            <person name="Egholm M."/>
            <person name="Wing R.A."/>
        </authorList>
    </citation>
    <scope>NUCLEOTIDE SEQUENCE [LARGE SCALE GENOMIC DNA]</scope>
    <source>
        <strain evidence="15">cv. IRGC 105608</strain>
    </source>
</reference>
<keyword evidence="8" id="KW-1015">Disulfide bond</keyword>
<dbReference type="AlphaFoldDB" id="A0A0D3H7K3"/>
<keyword evidence="6" id="KW-0677">Repeat</keyword>
<dbReference type="CDD" id="cd03001">
    <property type="entry name" value="PDI_a_P5"/>
    <property type="match status" value="2"/>
</dbReference>
<comment type="catalytic activity">
    <reaction evidence="1">
        <text>Catalyzes the rearrangement of -S-S- bonds in proteins.</text>
        <dbReference type="EC" id="5.3.4.1"/>
    </reaction>
</comment>
<feature type="domain" description="Thioredoxin" evidence="14">
    <location>
        <begin position="12"/>
        <end position="139"/>
    </location>
</feature>
<evidence type="ECO:0000256" key="5">
    <source>
        <dbReference type="ARBA" id="ARBA00022729"/>
    </source>
</evidence>
<dbReference type="PANTHER" id="PTHR45815">
    <property type="entry name" value="PROTEIN DISULFIDE-ISOMERASE A6"/>
    <property type="match status" value="1"/>
</dbReference>
<dbReference type="NCBIfam" id="TIGR01126">
    <property type="entry name" value="pdi_dom"/>
    <property type="match status" value="2"/>
</dbReference>
<evidence type="ECO:0000256" key="4">
    <source>
        <dbReference type="ARBA" id="ARBA00012723"/>
    </source>
</evidence>
<dbReference type="PROSITE" id="PS51352">
    <property type="entry name" value="THIOREDOXIN_2"/>
    <property type="match status" value="2"/>
</dbReference>
<dbReference type="eggNOG" id="KOG0191">
    <property type="taxonomic scope" value="Eukaryota"/>
</dbReference>
<keyword evidence="5 13" id="KW-0732">Signal</keyword>
<evidence type="ECO:0000256" key="13">
    <source>
        <dbReference type="SAM" id="SignalP"/>
    </source>
</evidence>
<dbReference type="EC" id="5.3.4.1" evidence="4"/>
<dbReference type="GO" id="GO:0003756">
    <property type="term" value="F:protein disulfide isomerase activity"/>
    <property type="evidence" value="ECO:0007669"/>
    <property type="project" value="UniProtKB-EC"/>
</dbReference>
<evidence type="ECO:0000256" key="2">
    <source>
        <dbReference type="ARBA" id="ARBA00004319"/>
    </source>
</evidence>
<evidence type="ECO:0000259" key="14">
    <source>
        <dbReference type="PROSITE" id="PS51352"/>
    </source>
</evidence>
<accession>A0A0D3H7K3</accession>
<evidence type="ECO:0000313" key="15">
    <source>
        <dbReference type="EnsemblPlants" id="OBART09G12380.1"/>
    </source>
</evidence>
<protein>
    <recommendedName>
        <fullName evidence="4">protein disulfide-isomerase</fullName>
        <ecNumber evidence="4">5.3.4.1</ecNumber>
    </recommendedName>
</protein>
<dbReference type="PRINTS" id="PR00421">
    <property type="entry name" value="THIOREDOXIN"/>
</dbReference>
<sequence length="423" mass="45223">MRPAVAAALLLVAAAVAASPVSALYSAGSPVLQFNPNNFKSKVLNSNGVVLVEFFAPWCGHCQQLTPIWEKAAGVLKGVATVAALDADAHKELAQEYGIRGFPTIKVFVPGKPPVDYQGARDVKPIVEFALSQVKALLRDRLNGKTSAGSGGKKSGGSSEKTEPSASIELNSQNFDKLVTKSKDLWIVEFFAPWCGHCKKLAPEWKKAAKNLKGQVKLGHVDCDAEKSLMSKYKVEGFPTILVFGADKESPFPYQGARVASAIESFALEQLEANAAPPEVSELTGPDAMEEKCASAAICFVSFLPDILDSKAEGRNNFVWTAAGKQADLEKQVGVGGYGYPAMVALNVKKGAYAPLRSAFQLDEITEFVKEAGRGGKGNLPLDGTPTIVQSEPWDGKDGEVIEEDEFSLEELMADNSPVNDEL</sequence>
<dbReference type="GO" id="GO:0005788">
    <property type="term" value="C:endoplasmic reticulum lumen"/>
    <property type="evidence" value="ECO:0007669"/>
    <property type="project" value="UniProtKB-SubCell"/>
</dbReference>
<comment type="similarity">
    <text evidence="3 11">Belongs to the protein disulfide isomerase family.</text>
</comment>
<feature type="region of interest" description="Disordered" evidence="12">
    <location>
        <begin position="143"/>
        <end position="166"/>
    </location>
</feature>
<keyword evidence="9" id="KW-0413">Isomerase</keyword>
<feature type="chain" id="PRO_5002273156" description="protein disulfide-isomerase" evidence="13">
    <location>
        <begin position="24"/>
        <end position="423"/>
    </location>
</feature>
<name>A0A0D3H7K3_9ORYZ</name>
<dbReference type="Gramene" id="OBART09G12380.1">
    <property type="protein sequence ID" value="OBART09G12380.1"/>
    <property type="gene ID" value="OBART09G12380"/>
</dbReference>
<dbReference type="Gene3D" id="3.40.30.10">
    <property type="entry name" value="Glutaredoxin"/>
    <property type="match status" value="2"/>
</dbReference>
<dbReference type="HOGENOM" id="CLU_030311_1_0_1"/>
<dbReference type="GO" id="GO:0015035">
    <property type="term" value="F:protein-disulfide reductase activity"/>
    <property type="evidence" value="ECO:0007669"/>
    <property type="project" value="TreeGrafter"/>
</dbReference>